<dbReference type="InterPro" id="IPR013785">
    <property type="entry name" value="Aldolase_TIM"/>
</dbReference>
<dbReference type="InterPro" id="IPR022998">
    <property type="entry name" value="ThiamineP_synth_TenI"/>
</dbReference>
<dbReference type="EMBL" id="CP040818">
    <property type="protein sequence ID" value="QDL90689.1"/>
    <property type="molecule type" value="Genomic_DNA"/>
</dbReference>
<keyword evidence="5" id="KW-1185">Reference proteome</keyword>
<dbReference type="KEGG" id="ppru:FDP22_02135"/>
<dbReference type="PANTHER" id="PTHR20857">
    <property type="entry name" value="THIAMINE-PHOSPHATE PYROPHOSPHORYLASE"/>
    <property type="match status" value="1"/>
</dbReference>
<dbReference type="GO" id="GO:0005737">
    <property type="term" value="C:cytoplasm"/>
    <property type="evidence" value="ECO:0007669"/>
    <property type="project" value="TreeGrafter"/>
</dbReference>
<gene>
    <name evidence="4" type="ORF">FDP22_02135</name>
</gene>
<dbReference type="GO" id="GO:0009228">
    <property type="term" value="P:thiamine biosynthetic process"/>
    <property type="evidence" value="ECO:0007669"/>
    <property type="project" value="UniProtKB-KW"/>
</dbReference>
<protein>
    <submittedName>
        <fullName evidence="4">Thiamine phosphate synthase</fullName>
    </submittedName>
</protein>
<dbReference type="Proteomes" id="UP000305888">
    <property type="component" value="Chromosome"/>
</dbReference>
<reference evidence="4 5" key="1">
    <citation type="submission" date="2019-06" db="EMBL/GenBank/DDBJ databases">
        <title>Genome sequence of Rhodobacteraceae bacterium D4M1.</title>
        <authorList>
            <person name="Cao J."/>
        </authorList>
    </citation>
    <scope>NUCLEOTIDE SEQUENCE [LARGE SCALE GENOMIC DNA]</scope>
    <source>
        <strain evidence="4 5">D4M1</strain>
    </source>
</reference>
<proteinExistence type="predicted"/>
<dbReference type="SUPFAM" id="SSF51391">
    <property type="entry name" value="Thiamin phosphate synthase"/>
    <property type="match status" value="1"/>
</dbReference>
<dbReference type="Gene3D" id="3.20.20.70">
    <property type="entry name" value="Aldolase class I"/>
    <property type="match status" value="1"/>
</dbReference>
<dbReference type="Pfam" id="PF02581">
    <property type="entry name" value="TMP-TENI"/>
    <property type="match status" value="1"/>
</dbReference>
<keyword evidence="2" id="KW-0784">Thiamine biosynthesis</keyword>
<evidence type="ECO:0000259" key="3">
    <source>
        <dbReference type="Pfam" id="PF02581"/>
    </source>
</evidence>
<feature type="domain" description="Thiamine phosphate synthase/TenI" evidence="3">
    <location>
        <begin position="13"/>
        <end position="180"/>
    </location>
</feature>
<name>A0A5B8FW13_9RHOB</name>
<evidence type="ECO:0000256" key="2">
    <source>
        <dbReference type="ARBA" id="ARBA00022977"/>
    </source>
</evidence>
<accession>A0A5B8FW13</accession>
<dbReference type="OrthoDB" id="7159061at2"/>
<comment type="pathway">
    <text evidence="1">Cofactor biosynthesis; thiamine diphosphate biosynthesis.</text>
</comment>
<evidence type="ECO:0000313" key="5">
    <source>
        <dbReference type="Proteomes" id="UP000305888"/>
    </source>
</evidence>
<sequence length="212" mass="22804">MSDAEDTPAPPQIYLVTPPRIELGSFAPRLAEVLDRVEIACLRISLAETDEDEIRRAADTLRELAHARDVAVTIETHFRLVEPLGLDGVHLMDAARSVRDVRKELGPDRIIGVWCGTSRHAGMTAAEIGADYVAFGPFSEPGALGTGKVADPDLIRWWSEMIETPSVAEGGITPELVAELGFSADFYALGAEIWGHPDGPVAAIRALNLLAA</sequence>
<dbReference type="PANTHER" id="PTHR20857:SF15">
    <property type="entry name" value="THIAMINE-PHOSPHATE SYNTHASE"/>
    <property type="match status" value="1"/>
</dbReference>
<organism evidence="4 5">
    <name type="scientific">Paroceanicella profunda</name>
    <dbReference type="NCBI Taxonomy" id="2579971"/>
    <lineage>
        <taxon>Bacteria</taxon>
        <taxon>Pseudomonadati</taxon>
        <taxon>Pseudomonadota</taxon>
        <taxon>Alphaproteobacteria</taxon>
        <taxon>Rhodobacterales</taxon>
        <taxon>Paracoccaceae</taxon>
        <taxon>Paroceanicella</taxon>
    </lineage>
</organism>
<dbReference type="GO" id="GO:0004789">
    <property type="term" value="F:thiamine-phosphate diphosphorylase activity"/>
    <property type="evidence" value="ECO:0007669"/>
    <property type="project" value="TreeGrafter"/>
</dbReference>
<evidence type="ECO:0000313" key="4">
    <source>
        <dbReference type="EMBL" id="QDL90689.1"/>
    </source>
</evidence>
<dbReference type="AlphaFoldDB" id="A0A5B8FW13"/>
<evidence type="ECO:0000256" key="1">
    <source>
        <dbReference type="ARBA" id="ARBA00004948"/>
    </source>
</evidence>
<dbReference type="InterPro" id="IPR036206">
    <property type="entry name" value="ThiamineP_synth_sf"/>
</dbReference>
<dbReference type="RefSeq" id="WP_138576635.1">
    <property type="nucleotide sequence ID" value="NZ_CP040818.1"/>
</dbReference>
<dbReference type="CDD" id="cd00564">
    <property type="entry name" value="TMP_TenI"/>
    <property type="match status" value="1"/>
</dbReference>